<name>A0A841BLX7_9ACTN</name>
<dbReference type="EMBL" id="JACHMN010000002">
    <property type="protein sequence ID" value="MBB5868199.1"/>
    <property type="molecule type" value="Genomic_DNA"/>
</dbReference>
<dbReference type="PANTHER" id="PTHR36492">
    <property type="match status" value="1"/>
</dbReference>
<organism evidence="2 3">
    <name type="scientific">Allocatelliglobosispora scoriae</name>
    <dbReference type="NCBI Taxonomy" id="643052"/>
    <lineage>
        <taxon>Bacteria</taxon>
        <taxon>Bacillati</taxon>
        <taxon>Actinomycetota</taxon>
        <taxon>Actinomycetes</taxon>
        <taxon>Micromonosporales</taxon>
        <taxon>Micromonosporaceae</taxon>
        <taxon>Allocatelliglobosispora</taxon>
    </lineage>
</organism>
<accession>A0A841BLX7</accession>
<dbReference type="PANTHER" id="PTHR36492:SF2">
    <property type="entry name" value="[ACYL-CARRIER-PROTEIN] PHOSPHODIESTERASE PPTH"/>
    <property type="match status" value="1"/>
</dbReference>
<reference evidence="2 3" key="1">
    <citation type="submission" date="2020-08" db="EMBL/GenBank/DDBJ databases">
        <title>Sequencing the genomes of 1000 actinobacteria strains.</title>
        <authorList>
            <person name="Klenk H.-P."/>
        </authorList>
    </citation>
    <scope>NUCLEOTIDE SEQUENCE [LARGE SCALE GENOMIC DNA]</scope>
    <source>
        <strain evidence="2 3">DSM 45362</strain>
    </source>
</reference>
<dbReference type="SUPFAM" id="SSF56300">
    <property type="entry name" value="Metallo-dependent phosphatases"/>
    <property type="match status" value="1"/>
</dbReference>
<dbReference type="GO" id="GO:0016787">
    <property type="term" value="F:hydrolase activity"/>
    <property type="evidence" value="ECO:0007669"/>
    <property type="project" value="InterPro"/>
</dbReference>
<gene>
    <name evidence="2" type="ORF">F4553_001578</name>
</gene>
<dbReference type="Proteomes" id="UP000587527">
    <property type="component" value="Unassembled WGS sequence"/>
</dbReference>
<proteinExistence type="predicted"/>
<dbReference type="InterPro" id="IPR004843">
    <property type="entry name" value="Calcineurin-like_PHP"/>
</dbReference>
<dbReference type="InterPro" id="IPR052963">
    <property type="entry name" value="Pantetheine_PDE"/>
</dbReference>
<dbReference type="Gene3D" id="3.60.21.10">
    <property type="match status" value="1"/>
</dbReference>
<evidence type="ECO:0000259" key="1">
    <source>
        <dbReference type="Pfam" id="PF00149"/>
    </source>
</evidence>
<feature type="domain" description="Calcineurin-like phosphoesterase" evidence="1">
    <location>
        <begin position="1"/>
        <end position="234"/>
    </location>
</feature>
<dbReference type="AlphaFoldDB" id="A0A841BLX7"/>
<dbReference type="InterPro" id="IPR029052">
    <property type="entry name" value="Metallo-depent_PP-like"/>
</dbReference>
<sequence>MKLLAVSDLHVSHPKNKDIVSELPASPADWLLIAGDVGETPDQLAWTLETLRGRYRQLVWTPGNHELWTTPADPVQLRGEARYDHLVEICRSLGVLTPEDDYQTVEFDSGTFTVVPMTLLYDYTFRPPGTTAAQAMEAAAENGIVCTDEFYLHPDPYPSIVEWCHARVAQTAARLDQLDPGVPTVLVGHFPMRRDLAVLPRIPQFSLWCGTDRTEDWHVRYNAAVVVTGHRHMPGINWRDGVPFVEPALGYPREWENYPRKQLPWTVVPLPVR</sequence>
<dbReference type="RefSeq" id="WP_312875131.1">
    <property type="nucleotide sequence ID" value="NZ_JACHMN010000002.1"/>
</dbReference>
<keyword evidence="3" id="KW-1185">Reference proteome</keyword>
<evidence type="ECO:0000313" key="2">
    <source>
        <dbReference type="EMBL" id="MBB5868199.1"/>
    </source>
</evidence>
<protein>
    <submittedName>
        <fullName evidence="2">3',5'-cyclic AMP phosphodiesterase CpdA</fullName>
    </submittedName>
</protein>
<dbReference type="Pfam" id="PF00149">
    <property type="entry name" value="Metallophos"/>
    <property type="match status" value="1"/>
</dbReference>
<evidence type="ECO:0000313" key="3">
    <source>
        <dbReference type="Proteomes" id="UP000587527"/>
    </source>
</evidence>
<comment type="caution">
    <text evidence="2">The sequence shown here is derived from an EMBL/GenBank/DDBJ whole genome shotgun (WGS) entry which is preliminary data.</text>
</comment>